<keyword evidence="1" id="KW-0812">Transmembrane</keyword>
<sequence>MLESLLAAPVIATNNTGLLSGVGIIGLILIIVAIVMVWRSSLGTVPKVLLTILAIIFPVVGSIIAIVIAATRKA</sequence>
<evidence type="ECO:0000256" key="1">
    <source>
        <dbReference type="SAM" id="Phobius"/>
    </source>
</evidence>
<dbReference type="Proteomes" id="UP001260872">
    <property type="component" value="Unassembled WGS sequence"/>
</dbReference>
<dbReference type="EMBL" id="JAVKGT010000020">
    <property type="protein sequence ID" value="MDR5712188.1"/>
    <property type="molecule type" value="Genomic_DNA"/>
</dbReference>
<organism evidence="2 3">
    <name type="scientific">Nesterenkonia flava</name>
    <dbReference type="NCBI Taxonomy" id="469799"/>
    <lineage>
        <taxon>Bacteria</taxon>
        <taxon>Bacillati</taxon>
        <taxon>Actinomycetota</taxon>
        <taxon>Actinomycetes</taxon>
        <taxon>Micrococcales</taxon>
        <taxon>Micrococcaceae</taxon>
        <taxon>Nesterenkonia</taxon>
    </lineage>
</organism>
<evidence type="ECO:0000313" key="2">
    <source>
        <dbReference type="EMBL" id="MDR5712188.1"/>
    </source>
</evidence>
<name>A0ABU1FVH5_9MICC</name>
<keyword evidence="1" id="KW-0472">Membrane</keyword>
<proteinExistence type="predicted"/>
<evidence type="ECO:0000313" key="3">
    <source>
        <dbReference type="Proteomes" id="UP001260872"/>
    </source>
</evidence>
<dbReference type="RefSeq" id="WP_310537568.1">
    <property type="nucleotide sequence ID" value="NZ_BAAAOC010000006.1"/>
</dbReference>
<keyword evidence="1" id="KW-1133">Transmembrane helix</keyword>
<protein>
    <submittedName>
        <fullName evidence="2">Uncharacterized protein</fullName>
    </submittedName>
</protein>
<keyword evidence="3" id="KW-1185">Reference proteome</keyword>
<comment type="caution">
    <text evidence="2">The sequence shown here is derived from an EMBL/GenBank/DDBJ whole genome shotgun (WGS) entry which is preliminary data.</text>
</comment>
<reference evidence="3" key="1">
    <citation type="submission" date="2023-07" db="EMBL/GenBank/DDBJ databases">
        <title>Description of three actinobacteria isolated from air of manufacturing shop in a pharmaceutical factory.</title>
        <authorList>
            <person name="Zhang D.-F."/>
        </authorList>
    </citation>
    <scope>NUCLEOTIDE SEQUENCE [LARGE SCALE GENOMIC DNA]</scope>
    <source>
        <strain evidence="3">CCTCC AB 207010</strain>
    </source>
</reference>
<feature type="transmembrane region" description="Helical" evidence="1">
    <location>
        <begin position="18"/>
        <end position="38"/>
    </location>
</feature>
<gene>
    <name evidence="2" type="ORF">RH857_08595</name>
</gene>
<feature type="transmembrane region" description="Helical" evidence="1">
    <location>
        <begin position="50"/>
        <end position="71"/>
    </location>
</feature>
<accession>A0ABU1FVH5</accession>